<evidence type="ECO:0000313" key="2">
    <source>
        <dbReference type="EMBL" id="MBB5938751.1"/>
    </source>
</evidence>
<reference evidence="2 3" key="1">
    <citation type="submission" date="2020-08" db="EMBL/GenBank/DDBJ databases">
        <title>Genomic Encyclopedia of Type Strains, Phase III (KMG-III): the genomes of soil and plant-associated and newly described type strains.</title>
        <authorList>
            <person name="Whitman W."/>
        </authorList>
    </citation>
    <scope>NUCLEOTIDE SEQUENCE [LARGE SCALE GENOMIC DNA]</scope>
    <source>
        <strain evidence="2 3">CECT 8305</strain>
    </source>
</reference>
<organism evidence="2 3">
    <name type="scientific">Streptomyces zagrosensis</name>
    <dbReference type="NCBI Taxonomy" id="1042984"/>
    <lineage>
        <taxon>Bacteria</taxon>
        <taxon>Bacillati</taxon>
        <taxon>Actinomycetota</taxon>
        <taxon>Actinomycetes</taxon>
        <taxon>Kitasatosporales</taxon>
        <taxon>Streptomycetaceae</taxon>
        <taxon>Streptomyces</taxon>
    </lineage>
</organism>
<evidence type="ECO:0000256" key="1">
    <source>
        <dbReference type="SAM" id="SignalP"/>
    </source>
</evidence>
<gene>
    <name evidence="2" type="ORF">FHS42_005842</name>
</gene>
<comment type="caution">
    <text evidence="2">The sequence shown here is derived from an EMBL/GenBank/DDBJ whole genome shotgun (WGS) entry which is preliminary data.</text>
</comment>
<sequence>MMVSSVVLSALVAASSVSVAQAAPESSVTARNAGKVMRELPLPAGDLVSTAAFMNDAGQIVGTTDDGRGHYHPVRWEADRSITHLATLNGPTHPGTKALAADGTVAGSAATPDGHEHAVTWGGAGALMRLEEPTGFADSVANDINDHHVAVGSVSVNSTTRPVRWGADGKATMLDMLLHMTHSQATHVNDRGEIFGWASQYNAKHAVRWDLSGQVTDLGNLGGTWGEVRGVNDRGTVVGSAGALNGDTLAARAWPAQTFHALAGARQSSGAIAVNNSDVAIGGIGYDAVQWQGNELIPLRPMPDVRDTKVHSLNEAGTSTGASGKYAVTWDATGQPTELPVEPSTRSAYGWVINGPGHVLGYAQRWGEGRRAVVWS</sequence>
<dbReference type="RefSeq" id="WP_184576759.1">
    <property type="nucleotide sequence ID" value="NZ_JACHJL010000018.1"/>
</dbReference>
<protein>
    <submittedName>
        <fullName evidence="2">Putative membrane protein</fullName>
    </submittedName>
</protein>
<dbReference type="EMBL" id="JACHJL010000018">
    <property type="protein sequence ID" value="MBB5938751.1"/>
    <property type="molecule type" value="Genomic_DNA"/>
</dbReference>
<feature type="chain" id="PRO_5031569167" evidence="1">
    <location>
        <begin position="23"/>
        <end position="376"/>
    </location>
</feature>
<proteinExistence type="predicted"/>
<keyword evidence="3" id="KW-1185">Reference proteome</keyword>
<accession>A0A7W9QEN8</accession>
<evidence type="ECO:0000313" key="3">
    <source>
        <dbReference type="Proteomes" id="UP000588098"/>
    </source>
</evidence>
<dbReference type="Proteomes" id="UP000588098">
    <property type="component" value="Unassembled WGS sequence"/>
</dbReference>
<keyword evidence="1" id="KW-0732">Signal</keyword>
<feature type="signal peptide" evidence="1">
    <location>
        <begin position="1"/>
        <end position="22"/>
    </location>
</feature>
<dbReference type="AlphaFoldDB" id="A0A7W9QEN8"/>
<name>A0A7W9QEN8_9ACTN</name>